<dbReference type="EMBL" id="AOIL01000063">
    <property type="protein sequence ID" value="ELY86208.1"/>
    <property type="molecule type" value="Genomic_DNA"/>
</dbReference>
<reference evidence="4 5" key="1">
    <citation type="journal article" date="2014" name="PLoS Genet.">
        <title>Phylogenetically driven sequencing of extremely halophilic archaea reveals strategies for static and dynamic osmo-response.</title>
        <authorList>
            <person name="Becker E.A."/>
            <person name="Seitzer P.M."/>
            <person name="Tritt A."/>
            <person name="Larsen D."/>
            <person name="Krusor M."/>
            <person name="Yao A.I."/>
            <person name="Wu D."/>
            <person name="Madern D."/>
            <person name="Eisen J.A."/>
            <person name="Darling A.E."/>
            <person name="Facciotti M.T."/>
        </authorList>
    </citation>
    <scope>NUCLEOTIDE SEQUENCE [LARGE SCALE GENOMIC DNA]</scope>
    <source>
        <strain evidence="4 5">DSM 12281</strain>
    </source>
</reference>
<keyword evidence="2" id="KW-0804">Transcription</keyword>
<keyword evidence="1" id="KW-0805">Transcription regulation</keyword>
<keyword evidence="5" id="KW-1185">Reference proteome</keyword>
<dbReference type="Pfam" id="PF04967">
    <property type="entry name" value="HTH_10"/>
    <property type="match status" value="1"/>
</dbReference>
<evidence type="ECO:0000256" key="2">
    <source>
        <dbReference type="ARBA" id="ARBA00023163"/>
    </source>
</evidence>
<accession>L9ZM09</accession>
<sequence length="231" mass="26085">MIEYTFKIIHRGCWTETVNDEFPELTATIVYSYRVRGNSITMIEAANVEADEVDRLVEWLATHEVMSMAQLINYDTDRKTAVISLVGDYDHDPKTEPVLNILLKNQCFPSVPATVARGREHWSVLTVDHEHASQAHSELQELGALEVDGLKSPQESQLLTSMGEFRQAIQDLSPRQREVLHRAIEHGYYESPRGCNIETLAELDDANVSTVGEHLRRSEAKVLTAAVPFLQ</sequence>
<evidence type="ECO:0000256" key="1">
    <source>
        <dbReference type="ARBA" id="ARBA00023015"/>
    </source>
</evidence>
<evidence type="ECO:0000313" key="4">
    <source>
        <dbReference type="EMBL" id="ELY86208.1"/>
    </source>
</evidence>
<dbReference type="OrthoDB" id="51502at2157"/>
<proteinExistence type="predicted"/>
<dbReference type="Proteomes" id="UP000011648">
    <property type="component" value="Unassembled WGS sequence"/>
</dbReference>
<evidence type="ECO:0000259" key="3">
    <source>
        <dbReference type="Pfam" id="PF04967"/>
    </source>
</evidence>
<dbReference type="AlphaFoldDB" id="L9ZM09"/>
<evidence type="ECO:0000313" key="5">
    <source>
        <dbReference type="Proteomes" id="UP000011648"/>
    </source>
</evidence>
<dbReference type="PATRIC" id="fig|1230458.4.peg.3748"/>
<name>L9ZM09_9EURY</name>
<gene>
    <name evidence="4" type="ORF">C484_18637</name>
</gene>
<dbReference type="PANTHER" id="PTHR34236:SF1">
    <property type="entry name" value="DIMETHYL SULFOXIDE REDUCTASE TRANSCRIPTIONAL ACTIVATOR"/>
    <property type="match status" value="1"/>
</dbReference>
<organism evidence="4 5">
    <name type="scientific">Natrialba taiwanensis DSM 12281</name>
    <dbReference type="NCBI Taxonomy" id="1230458"/>
    <lineage>
        <taxon>Archaea</taxon>
        <taxon>Methanobacteriati</taxon>
        <taxon>Methanobacteriota</taxon>
        <taxon>Stenosarchaea group</taxon>
        <taxon>Halobacteria</taxon>
        <taxon>Halobacteriales</taxon>
        <taxon>Natrialbaceae</taxon>
        <taxon>Natrialba</taxon>
    </lineage>
</organism>
<feature type="domain" description="HTH bat-type" evidence="3">
    <location>
        <begin position="172"/>
        <end position="223"/>
    </location>
</feature>
<dbReference type="PANTHER" id="PTHR34236">
    <property type="entry name" value="DIMETHYL SULFOXIDE REDUCTASE TRANSCRIPTIONAL ACTIVATOR"/>
    <property type="match status" value="1"/>
</dbReference>
<dbReference type="InterPro" id="IPR007050">
    <property type="entry name" value="HTH_bacterioopsin"/>
</dbReference>
<protein>
    <submittedName>
        <fullName evidence="4">DNA binding protein</fullName>
    </submittedName>
</protein>
<dbReference type="STRING" id="1230458.C484_18637"/>
<comment type="caution">
    <text evidence="4">The sequence shown here is derived from an EMBL/GenBank/DDBJ whole genome shotgun (WGS) entry which is preliminary data.</text>
</comment>